<evidence type="ECO:0000256" key="4">
    <source>
        <dbReference type="ARBA" id="ARBA00023128"/>
    </source>
</evidence>
<evidence type="ECO:0000256" key="3">
    <source>
        <dbReference type="ARBA" id="ARBA00022980"/>
    </source>
</evidence>
<comment type="caution">
    <text evidence="8">The sequence shown here is derived from an EMBL/GenBank/DDBJ whole genome shotgun (WGS) entry which is preliminary data.</text>
</comment>
<feature type="region of interest" description="Disordered" evidence="7">
    <location>
        <begin position="40"/>
        <end position="67"/>
    </location>
</feature>
<dbReference type="GO" id="GO:0005762">
    <property type="term" value="C:mitochondrial large ribosomal subunit"/>
    <property type="evidence" value="ECO:0007669"/>
    <property type="project" value="TreeGrafter"/>
</dbReference>
<keyword evidence="3" id="KW-0689">Ribosomal protein</keyword>
<evidence type="ECO:0000256" key="6">
    <source>
        <dbReference type="ARBA" id="ARBA00035191"/>
    </source>
</evidence>
<keyword evidence="4" id="KW-0496">Mitochondrion</keyword>
<dbReference type="Proteomes" id="UP000245956">
    <property type="component" value="Unassembled WGS sequence"/>
</dbReference>
<comment type="similarity">
    <text evidence="2">Belongs to the mitochondrion-specific ribosomal protein mL49 family.</text>
</comment>
<gene>
    <name evidence="8" type="ORF">PCL_11029</name>
</gene>
<keyword evidence="5" id="KW-0687">Ribonucleoprotein</keyword>
<sequence length="152" mass="16899">MNQFLPRAVLRGRTIALRSACLQRAQPISSRLSTITQTAAFSQATTSSSRTHSQPPVPPPSKSPAELATLPYVVRRTPSAQLPIYRRTMSGGTRQVALIKKVDGDRRKLLDDIVGALQIPKEEIRINPTTQHIEMKGVHYDSARTWLLEQGF</sequence>
<evidence type="ECO:0000313" key="9">
    <source>
        <dbReference type="Proteomes" id="UP000245956"/>
    </source>
</evidence>
<evidence type="ECO:0000256" key="1">
    <source>
        <dbReference type="ARBA" id="ARBA00004173"/>
    </source>
</evidence>
<organism evidence="8 9">
    <name type="scientific">Purpureocillium lilacinum</name>
    <name type="common">Paecilomyces lilacinus</name>
    <dbReference type="NCBI Taxonomy" id="33203"/>
    <lineage>
        <taxon>Eukaryota</taxon>
        <taxon>Fungi</taxon>
        <taxon>Dikarya</taxon>
        <taxon>Ascomycota</taxon>
        <taxon>Pezizomycotina</taxon>
        <taxon>Sordariomycetes</taxon>
        <taxon>Hypocreomycetidae</taxon>
        <taxon>Hypocreales</taxon>
        <taxon>Ophiocordycipitaceae</taxon>
        <taxon>Purpureocillium</taxon>
    </lineage>
</organism>
<dbReference type="PANTHER" id="PTHR13477">
    <property type="entry name" value="MITOCHONDRIAL 39S RIBOSOMAL PROTEIN L49"/>
    <property type="match status" value="1"/>
</dbReference>
<dbReference type="GO" id="GO:0006412">
    <property type="term" value="P:translation"/>
    <property type="evidence" value="ECO:0007669"/>
    <property type="project" value="InterPro"/>
</dbReference>
<comment type="subcellular location">
    <subcellularLocation>
        <location evidence="1">Mitochondrion</location>
    </subcellularLocation>
</comment>
<accession>A0A2U3ED29</accession>
<dbReference type="Gene3D" id="3.30.780.10">
    <property type="entry name" value="SUI1-like domain"/>
    <property type="match status" value="1"/>
</dbReference>
<dbReference type="EMBL" id="LCWV01000006">
    <property type="protein sequence ID" value="PWI72406.1"/>
    <property type="molecule type" value="Genomic_DNA"/>
</dbReference>
<protein>
    <recommendedName>
        <fullName evidence="6">Large ribosomal subunit protein mL49</fullName>
    </recommendedName>
</protein>
<evidence type="ECO:0000256" key="7">
    <source>
        <dbReference type="SAM" id="MobiDB-lite"/>
    </source>
</evidence>
<dbReference type="AlphaFoldDB" id="A0A2U3ED29"/>
<reference evidence="8 9" key="1">
    <citation type="journal article" date="2016" name="Front. Microbiol.">
        <title>Genome and transcriptome sequences reveal the specific parasitism of the nematophagous Purpureocillium lilacinum 36-1.</title>
        <authorList>
            <person name="Xie J."/>
            <person name="Li S."/>
            <person name="Mo C."/>
            <person name="Xiao X."/>
            <person name="Peng D."/>
            <person name="Wang G."/>
            <person name="Xiao Y."/>
        </authorList>
    </citation>
    <scope>NUCLEOTIDE SEQUENCE [LARGE SCALE GENOMIC DNA]</scope>
    <source>
        <strain evidence="8 9">36-1</strain>
    </source>
</reference>
<name>A0A2U3ED29_PURLI</name>
<feature type="compositionally biased region" description="Low complexity" evidence="7">
    <location>
        <begin position="40"/>
        <end position="49"/>
    </location>
</feature>
<dbReference type="PANTHER" id="PTHR13477:SF0">
    <property type="entry name" value="LARGE RIBOSOMAL SUBUNIT PROTEIN ML49"/>
    <property type="match status" value="1"/>
</dbReference>
<proteinExistence type="inferred from homology"/>
<dbReference type="Pfam" id="PF05046">
    <property type="entry name" value="Img2"/>
    <property type="match status" value="1"/>
</dbReference>
<evidence type="ECO:0000256" key="2">
    <source>
        <dbReference type="ARBA" id="ARBA00005677"/>
    </source>
</evidence>
<evidence type="ECO:0000313" key="8">
    <source>
        <dbReference type="EMBL" id="PWI72406.1"/>
    </source>
</evidence>
<dbReference type="InterPro" id="IPR007740">
    <property type="entry name" value="Ribosomal_mL49"/>
</dbReference>
<evidence type="ECO:0000256" key="5">
    <source>
        <dbReference type="ARBA" id="ARBA00023274"/>
    </source>
</evidence>
<dbReference type="GO" id="GO:0003735">
    <property type="term" value="F:structural constituent of ribosome"/>
    <property type="evidence" value="ECO:0007669"/>
    <property type="project" value="InterPro"/>
</dbReference>